<evidence type="ECO:0000256" key="1">
    <source>
        <dbReference type="ARBA" id="ARBA00022801"/>
    </source>
</evidence>
<dbReference type="PANTHER" id="PTHR48081">
    <property type="entry name" value="AB HYDROLASE SUPERFAMILY PROTEIN C4A8.06C"/>
    <property type="match status" value="1"/>
</dbReference>
<dbReference type="SUPFAM" id="SSF53474">
    <property type="entry name" value="alpha/beta-Hydrolases"/>
    <property type="match status" value="1"/>
</dbReference>
<keyword evidence="2" id="KW-0732">Signal</keyword>
<organism evidence="4 5">
    <name type="scientific">Chitinophaga agri</name>
    <dbReference type="NCBI Taxonomy" id="2703787"/>
    <lineage>
        <taxon>Bacteria</taxon>
        <taxon>Pseudomonadati</taxon>
        <taxon>Bacteroidota</taxon>
        <taxon>Chitinophagia</taxon>
        <taxon>Chitinophagales</taxon>
        <taxon>Chitinophagaceae</taxon>
        <taxon>Chitinophaga</taxon>
    </lineage>
</organism>
<keyword evidence="5" id="KW-1185">Reference proteome</keyword>
<accession>A0A6B9ZM24</accession>
<reference evidence="4 5" key="1">
    <citation type="submission" date="2020-01" db="EMBL/GenBank/DDBJ databases">
        <title>Complete genome sequence of Chitinophaga sp. H33E-04 isolated from quinoa roots.</title>
        <authorList>
            <person name="Weon H.-Y."/>
            <person name="Lee S.A."/>
        </authorList>
    </citation>
    <scope>NUCLEOTIDE SEQUENCE [LARGE SCALE GENOMIC DNA]</scope>
    <source>
        <strain evidence="4 5">H33E-04</strain>
    </source>
</reference>
<feature type="domain" description="Alpha/beta hydrolase fold-3" evidence="3">
    <location>
        <begin position="109"/>
        <end position="316"/>
    </location>
</feature>
<dbReference type="GO" id="GO:0016787">
    <property type="term" value="F:hydrolase activity"/>
    <property type="evidence" value="ECO:0007669"/>
    <property type="project" value="UniProtKB-KW"/>
</dbReference>
<keyword evidence="1 4" id="KW-0378">Hydrolase</keyword>
<proteinExistence type="predicted"/>
<dbReference type="Proteomes" id="UP000476411">
    <property type="component" value="Chromosome"/>
</dbReference>
<evidence type="ECO:0000313" key="4">
    <source>
        <dbReference type="EMBL" id="QHS62879.1"/>
    </source>
</evidence>
<sequence length="344" mass="37188">MKMKNVIPAALLGITASATAQKIDASIDPRIDPQVRTFLKALNTAGKGQTPIYKLPGTGPADALTALQNQTPVDLSGVEVSHQTITQDGVTVPVHIVRPKGATGKLPVIMFYHGGVWLVGNFENHQRFVRDLVVGTNAIAVFPDYTLIPEARYPTQINQAYAALNWVASHGEELHADVSRIAVAGNSVGGNMSAAIALMAKDKHGPAIKIQVLLYPAVGADFNTSSYKEFANDRFLTRDFMEYGWNLYAPDAATRKDRYAVPLAATVEQLKGLPTTLIQTAENDPLRDEGEAYGRKLREAGVNSTTVRYVGMIHDFGLLNGINQVPAVQQSIQDAIRAINAAFK</sequence>
<evidence type="ECO:0000259" key="3">
    <source>
        <dbReference type="Pfam" id="PF07859"/>
    </source>
</evidence>
<dbReference type="InterPro" id="IPR029058">
    <property type="entry name" value="AB_hydrolase_fold"/>
</dbReference>
<evidence type="ECO:0000313" key="5">
    <source>
        <dbReference type="Proteomes" id="UP000476411"/>
    </source>
</evidence>
<gene>
    <name evidence="4" type="ORF">GWR21_25840</name>
</gene>
<dbReference type="KEGG" id="chih:GWR21_25840"/>
<dbReference type="AlphaFoldDB" id="A0A6B9ZM24"/>
<dbReference type="Pfam" id="PF07859">
    <property type="entry name" value="Abhydrolase_3"/>
    <property type="match status" value="1"/>
</dbReference>
<dbReference type="InterPro" id="IPR013094">
    <property type="entry name" value="AB_hydrolase_3"/>
</dbReference>
<feature type="chain" id="PRO_5025554310" evidence="2">
    <location>
        <begin position="21"/>
        <end position="344"/>
    </location>
</feature>
<feature type="signal peptide" evidence="2">
    <location>
        <begin position="1"/>
        <end position="20"/>
    </location>
</feature>
<dbReference type="RefSeq" id="WP_162334603.1">
    <property type="nucleotide sequence ID" value="NZ_CP048113.1"/>
</dbReference>
<dbReference type="Gene3D" id="3.40.50.1820">
    <property type="entry name" value="alpha/beta hydrolase"/>
    <property type="match status" value="1"/>
</dbReference>
<dbReference type="EMBL" id="CP048113">
    <property type="protein sequence ID" value="QHS62879.1"/>
    <property type="molecule type" value="Genomic_DNA"/>
</dbReference>
<name>A0A6B9ZM24_9BACT</name>
<dbReference type="InterPro" id="IPR050300">
    <property type="entry name" value="GDXG_lipolytic_enzyme"/>
</dbReference>
<evidence type="ECO:0000256" key="2">
    <source>
        <dbReference type="SAM" id="SignalP"/>
    </source>
</evidence>
<dbReference type="PANTHER" id="PTHR48081:SF8">
    <property type="entry name" value="ALPHA_BETA HYDROLASE FOLD-3 DOMAIN-CONTAINING PROTEIN-RELATED"/>
    <property type="match status" value="1"/>
</dbReference>
<protein>
    <submittedName>
        <fullName evidence="4">Alpha/beta hydrolase</fullName>
    </submittedName>
</protein>